<dbReference type="Proteomes" id="UP000695007">
    <property type="component" value="Unplaced"/>
</dbReference>
<gene>
    <name evidence="8" type="primary">LOC105365237</name>
</gene>
<dbReference type="GO" id="GO:0016272">
    <property type="term" value="C:prefoldin complex"/>
    <property type="evidence" value="ECO:0007669"/>
    <property type="project" value="UniProtKB-UniRule"/>
</dbReference>
<sequence>MATAKSVQSGFQPDSDVHVAFEDQQKINKFAKQNAKMEDLQDELKRKQNDLQNLKDACAEIELYDDDAKIPYHIGETFVQQDLTTTLQLLEEGKKIKEKEISALNEKCSALKIIMNDLKTQLYAKFGNHISLEAEEE</sequence>
<dbReference type="GO" id="GO:0006457">
    <property type="term" value="P:protein folding"/>
    <property type="evidence" value="ECO:0007669"/>
    <property type="project" value="UniProtKB-UniRule"/>
</dbReference>
<evidence type="ECO:0000313" key="7">
    <source>
        <dbReference type="Proteomes" id="UP000695007"/>
    </source>
</evidence>
<dbReference type="RefSeq" id="XP_011501646.1">
    <property type="nucleotide sequence ID" value="XM_011503344.1"/>
</dbReference>
<dbReference type="Gene3D" id="1.10.287.370">
    <property type="match status" value="1"/>
</dbReference>
<dbReference type="CDD" id="cd23165">
    <property type="entry name" value="Prefoldin_4"/>
    <property type="match status" value="1"/>
</dbReference>
<reference evidence="8" key="1">
    <citation type="submission" date="2025-08" db="UniProtKB">
        <authorList>
            <consortium name="RefSeq"/>
        </authorList>
    </citation>
    <scope>IDENTIFICATION</scope>
</reference>
<comment type="similarity">
    <text evidence="1 5">Belongs to the prefoldin subunit beta family.</text>
</comment>
<feature type="coiled-coil region" evidence="6">
    <location>
        <begin position="27"/>
        <end position="121"/>
    </location>
</feature>
<comment type="subunit">
    <text evidence="2 5">Heterohexamer of two PFD-alpha type and four PFD-beta type subunits.</text>
</comment>
<dbReference type="PANTHER" id="PTHR21100">
    <property type="entry name" value="PREFOLDIN SUBUNIT 4"/>
    <property type="match status" value="1"/>
</dbReference>
<keyword evidence="7" id="KW-1185">Reference proteome</keyword>
<accession>A0AAJ7DZ19</accession>
<dbReference type="InterPro" id="IPR002777">
    <property type="entry name" value="PFD_beta-like"/>
</dbReference>
<evidence type="ECO:0000256" key="3">
    <source>
        <dbReference type="ARBA" id="ARBA00023186"/>
    </source>
</evidence>
<name>A0AAJ7DZ19_9HYME</name>
<protein>
    <recommendedName>
        <fullName evidence="5">Prefoldin subunit 4</fullName>
    </recommendedName>
</protein>
<proteinExistence type="inferred from homology"/>
<evidence type="ECO:0000256" key="1">
    <source>
        <dbReference type="ARBA" id="ARBA00008045"/>
    </source>
</evidence>
<dbReference type="GO" id="GO:0051082">
    <property type="term" value="F:unfolded protein binding"/>
    <property type="evidence" value="ECO:0007669"/>
    <property type="project" value="InterPro"/>
</dbReference>
<dbReference type="CTD" id="5203"/>
<dbReference type="InterPro" id="IPR016661">
    <property type="entry name" value="PFDN4"/>
</dbReference>
<evidence type="ECO:0000313" key="8">
    <source>
        <dbReference type="RefSeq" id="XP_011501646.1"/>
    </source>
</evidence>
<dbReference type="AlphaFoldDB" id="A0AAJ7DZ19"/>
<dbReference type="Pfam" id="PF01920">
    <property type="entry name" value="Prefoldin_2"/>
    <property type="match status" value="1"/>
</dbReference>
<dbReference type="GO" id="GO:0005737">
    <property type="term" value="C:cytoplasm"/>
    <property type="evidence" value="ECO:0007669"/>
    <property type="project" value="TreeGrafter"/>
</dbReference>
<keyword evidence="6" id="KW-0175">Coiled coil</keyword>
<dbReference type="KEGG" id="csol:105365237"/>
<evidence type="ECO:0000256" key="4">
    <source>
        <dbReference type="ARBA" id="ARBA00024667"/>
    </source>
</evidence>
<dbReference type="GeneID" id="105365237"/>
<evidence type="ECO:0000256" key="2">
    <source>
        <dbReference type="ARBA" id="ARBA00011695"/>
    </source>
</evidence>
<dbReference type="SUPFAM" id="SSF46579">
    <property type="entry name" value="Prefoldin"/>
    <property type="match status" value="1"/>
</dbReference>
<evidence type="ECO:0000256" key="5">
    <source>
        <dbReference type="PIRNR" id="PIRNR016477"/>
    </source>
</evidence>
<dbReference type="FunFam" id="1.10.287.370:FF:000005">
    <property type="entry name" value="Prefoldin subunit 4"/>
    <property type="match status" value="1"/>
</dbReference>
<comment type="function">
    <text evidence="4 5">Binds specifically to cytosolic chaperonin (c-CPN) and transfers target proteins to it. Binds to nascent polypeptide chain and promotes folding in an environment in which there are many competing pathways for nonnative proteins.</text>
</comment>
<organism evidence="7 8">
    <name type="scientific">Ceratosolen solmsi marchali</name>
    <dbReference type="NCBI Taxonomy" id="326594"/>
    <lineage>
        <taxon>Eukaryota</taxon>
        <taxon>Metazoa</taxon>
        <taxon>Ecdysozoa</taxon>
        <taxon>Arthropoda</taxon>
        <taxon>Hexapoda</taxon>
        <taxon>Insecta</taxon>
        <taxon>Pterygota</taxon>
        <taxon>Neoptera</taxon>
        <taxon>Endopterygota</taxon>
        <taxon>Hymenoptera</taxon>
        <taxon>Apocrita</taxon>
        <taxon>Proctotrupomorpha</taxon>
        <taxon>Chalcidoidea</taxon>
        <taxon>Agaonidae</taxon>
        <taxon>Agaoninae</taxon>
        <taxon>Ceratosolen</taxon>
    </lineage>
</organism>
<evidence type="ECO:0000256" key="6">
    <source>
        <dbReference type="SAM" id="Coils"/>
    </source>
</evidence>
<dbReference type="InterPro" id="IPR009053">
    <property type="entry name" value="Prefoldin"/>
</dbReference>
<keyword evidence="3 5" id="KW-0143">Chaperone</keyword>
<dbReference type="PIRSF" id="PIRSF016477">
    <property type="entry name" value="Prefoldin_subunit_4"/>
    <property type="match status" value="1"/>
</dbReference>
<dbReference type="PANTHER" id="PTHR21100:SF9">
    <property type="entry name" value="PREFOLDIN SUBUNIT 4"/>
    <property type="match status" value="1"/>
</dbReference>